<dbReference type="InterPro" id="IPR001487">
    <property type="entry name" value="Bromodomain"/>
</dbReference>
<dbReference type="InterPro" id="IPR036427">
    <property type="entry name" value="Bromodomain-like_sf"/>
</dbReference>
<evidence type="ECO:0000313" key="5">
    <source>
        <dbReference type="Proteomes" id="UP000242474"/>
    </source>
</evidence>
<reference evidence="4 5" key="1">
    <citation type="journal article" date="2015" name="Genome Biol. Evol.">
        <title>Phylogenomic analyses indicate that early fungi evolved digesting cell walls of algal ancestors of land plants.</title>
        <authorList>
            <person name="Chang Y."/>
            <person name="Wang S."/>
            <person name="Sekimoto S."/>
            <person name="Aerts A.L."/>
            <person name="Choi C."/>
            <person name="Clum A."/>
            <person name="LaButti K.M."/>
            <person name="Lindquist E.A."/>
            <person name="Yee Ngan C."/>
            <person name="Ohm R.A."/>
            <person name="Salamov A.A."/>
            <person name="Grigoriev I.V."/>
            <person name="Spatafora J.W."/>
            <person name="Berbee M.L."/>
        </authorList>
    </citation>
    <scope>NUCLEOTIDE SEQUENCE [LARGE SCALE GENOMIC DNA]</scope>
    <source>
        <strain evidence="4 5">NRRL 1564</strain>
    </source>
</reference>
<dbReference type="SMART" id="SM00297">
    <property type="entry name" value="BROMO"/>
    <property type="match status" value="1"/>
</dbReference>
<accession>A0A2G5B263</accession>
<evidence type="ECO:0000256" key="1">
    <source>
        <dbReference type="ARBA" id="ARBA00023117"/>
    </source>
</evidence>
<dbReference type="PROSITE" id="PS50014">
    <property type="entry name" value="BROMODOMAIN_2"/>
    <property type="match status" value="1"/>
</dbReference>
<evidence type="ECO:0000313" key="4">
    <source>
        <dbReference type="EMBL" id="PIA13110.1"/>
    </source>
</evidence>
<organism evidence="4 5">
    <name type="scientific">Coemansia reversa (strain ATCC 12441 / NRRL 1564)</name>
    <dbReference type="NCBI Taxonomy" id="763665"/>
    <lineage>
        <taxon>Eukaryota</taxon>
        <taxon>Fungi</taxon>
        <taxon>Fungi incertae sedis</taxon>
        <taxon>Zoopagomycota</taxon>
        <taxon>Kickxellomycotina</taxon>
        <taxon>Kickxellomycetes</taxon>
        <taxon>Kickxellales</taxon>
        <taxon>Kickxellaceae</taxon>
        <taxon>Coemansia</taxon>
    </lineage>
</organism>
<dbReference type="Pfam" id="PF00439">
    <property type="entry name" value="Bromodomain"/>
    <property type="match status" value="1"/>
</dbReference>
<keyword evidence="1 2" id="KW-0103">Bromodomain</keyword>
<dbReference type="STRING" id="763665.A0A2G5B263"/>
<proteinExistence type="predicted"/>
<feature type="non-terminal residue" evidence="4">
    <location>
        <position position="81"/>
    </location>
</feature>
<dbReference type="SUPFAM" id="SSF47370">
    <property type="entry name" value="Bromodomain"/>
    <property type="match status" value="1"/>
</dbReference>
<gene>
    <name evidence="4" type="ORF">COEREDRAFT_20104</name>
</gene>
<dbReference type="GO" id="GO:0006325">
    <property type="term" value="P:chromatin organization"/>
    <property type="evidence" value="ECO:0007669"/>
    <property type="project" value="UniProtKB-ARBA"/>
</dbReference>
<evidence type="ECO:0000259" key="3">
    <source>
        <dbReference type="PROSITE" id="PS50014"/>
    </source>
</evidence>
<dbReference type="PRINTS" id="PR00503">
    <property type="entry name" value="BROMODOMAIN"/>
</dbReference>
<dbReference type="Gene3D" id="1.20.920.10">
    <property type="entry name" value="Bromodomain-like"/>
    <property type="match status" value="1"/>
</dbReference>
<dbReference type="InterPro" id="IPR051831">
    <property type="entry name" value="Bromodomain_contain_prot"/>
</dbReference>
<dbReference type="PANTHER" id="PTHR22881">
    <property type="entry name" value="BROMODOMAIN CONTAINING PROTEIN"/>
    <property type="match status" value="1"/>
</dbReference>
<dbReference type="EMBL" id="KZ303547">
    <property type="protein sequence ID" value="PIA13110.1"/>
    <property type="molecule type" value="Genomic_DNA"/>
</dbReference>
<keyword evidence="5" id="KW-1185">Reference proteome</keyword>
<dbReference type="PANTHER" id="PTHR22881:SF27">
    <property type="entry name" value="BROMODOMAIN CONTAINING 7_9"/>
    <property type="match status" value="1"/>
</dbReference>
<feature type="domain" description="Bromo" evidence="3">
    <location>
        <begin position="1"/>
        <end position="60"/>
    </location>
</feature>
<protein>
    <submittedName>
        <fullName evidence="4">Bromodomain-containing protein</fullName>
    </submittedName>
</protein>
<dbReference type="CDD" id="cd04369">
    <property type="entry name" value="Bromodomain"/>
    <property type="match status" value="1"/>
</dbReference>
<name>A0A2G5B263_COERN</name>
<dbReference type="OrthoDB" id="21449at2759"/>
<dbReference type="Proteomes" id="UP000242474">
    <property type="component" value="Unassembled WGS sequence"/>
</dbReference>
<evidence type="ECO:0000256" key="2">
    <source>
        <dbReference type="PROSITE-ProRule" id="PRU00035"/>
    </source>
</evidence>
<dbReference type="AlphaFoldDB" id="A0A2G5B263"/>
<feature type="non-terminal residue" evidence="4">
    <location>
        <position position="1"/>
    </location>
</feature>
<sequence length="81" mass="9360">PVTEDEAPDYFNVIKHPMDFATVRQKLLDGHYREVDAFAADLMLVLSNCMTYNTPDTYYFQLAARVKRHVDRLMAAARAHI</sequence>